<comment type="catalytic activity">
    <reaction evidence="3">
        <text>uridine + phosphate = alpha-D-ribose 1-phosphate + uracil</text>
        <dbReference type="Rhea" id="RHEA:24388"/>
        <dbReference type="ChEBI" id="CHEBI:16704"/>
        <dbReference type="ChEBI" id="CHEBI:17568"/>
        <dbReference type="ChEBI" id="CHEBI:43474"/>
        <dbReference type="ChEBI" id="CHEBI:57720"/>
        <dbReference type="EC" id="2.4.2.3"/>
    </reaction>
</comment>
<dbReference type="InParanoid" id="E8MZS2"/>
<dbReference type="Gene3D" id="3.40.50.1580">
    <property type="entry name" value="Nucleoside phosphorylase domain"/>
    <property type="match status" value="1"/>
</dbReference>
<reference evidence="5 6" key="1">
    <citation type="submission" date="2010-12" db="EMBL/GenBank/DDBJ databases">
        <title>Whole genome sequence of Anaerolinea thermophila UNI-1.</title>
        <authorList>
            <person name="Narita-Yamada S."/>
            <person name="Kishi E."/>
            <person name="Watanabe Y."/>
            <person name="Takasaki K."/>
            <person name="Ankai A."/>
            <person name="Oguchi A."/>
            <person name="Fukui S."/>
            <person name="Takahashi M."/>
            <person name="Yashiro I."/>
            <person name="Hosoyama A."/>
            <person name="Sekiguchi Y."/>
            <person name="Hanada S."/>
            <person name="Fujita N."/>
        </authorList>
    </citation>
    <scope>NUCLEOTIDE SEQUENCE [LARGE SCALE GENOMIC DNA]</scope>
    <source>
        <strain evidence="6">DSM 14523 / JCM 11388 / NBRC 100420 / UNI-1</strain>
    </source>
</reference>
<evidence type="ECO:0000256" key="3">
    <source>
        <dbReference type="ARBA" id="ARBA00048447"/>
    </source>
</evidence>
<proteinExistence type="predicted"/>
<dbReference type="EMBL" id="AP012029">
    <property type="protein sequence ID" value="BAJ64620.1"/>
    <property type="molecule type" value="Genomic_DNA"/>
</dbReference>
<dbReference type="FunCoup" id="E8MZS2">
    <property type="interactions" value="139"/>
</dbReference>
<sequence length="255" mass="28384">MEHPYPILEFDPEPNAILNPHRPNCEPVESTRAVLCFFADILRESLEKGELRIIGMLGTEIGNNPIYLHESPERPPVIVIHPGVGAPLAVGFLEEILTLGVDKVMVCGSCGVLKPEIKVGDALIPVKAVRDEGTSYHYLPPSRSVTASPQAVQALESVCRAMGVPYRTTKTWTTDAFYRETPAKRARRVAEGCEIVEMEASALFALAQFRQVTLGQIVYGGDLVIPEGWDHRSWNHRRDARRLLYEIALETVRQC</sequence>
<dbReference type="SUPFAM" id="SSF53167">
    <property type="entry name" value="Purine and uridine phosphorylases"/>
    <property type="match status" value="1"/>
</dbReference>
<dbReference type="CDD" id="cd09007">
    <property type="entry name" value="NP-I_spr0068"/>
    <property type="match status" value="1"/>
</dbReference>
<dbReference type="EC" id="2.4.2.3" evidence="1"/>
<protein>
    <recommendedName>
        <fullName evidence="2">Uridine phosphorylase</fullName>
        <ecNumber evidence="1">2.4.2.3</ecNumber>
    </recommendedName>
</protein>
<dbReference type="HOGENOM" id="CLU_068457_1_0_0"/>
<dbReference type="GO" id="GO:0004850">
    <property type="term" value="F:uridine phosphorylase activity"/>
    <property type="evidence" value="ECO:0007669"/>
    <property type="project" value="UniProtKB-EC"/>
</dbReference>
<evidence type="ECO:0000313" key="5">
    <source>
        <dbReference type="EMBL" id="BAJ64620.1"/>
    </source>
</evidence>
<dbReference type="KEGG" id="atm:ANT_25940"/>
<gene>
    <name evidence="5" type="ordered locus">ANT_25940</name>
</gene>
<evidence type="ECO:0000313" key="6">
    <source>
        <dbReference type="Proteomes" id="UP000008922"/>
    </source>
</evidence>
<evidence type="ECO:0000259" key="4">
    <source>
        <dbReference type="Pfam" id="PF01048"/>
    </source>
</evidence>
<dbReference type="RefSeq" id="WP_013560975.1">
    <property type="nucleotide sequence ID" value="NC_014960.1"/>
</dbReference>
<dbReference type="InterPro" id="IPR000845">
    <property type="entry name" value="Nucleoside_phosphorylase_d"/>
</dbReference>
<accession>E8MZS2</accession>
<dbReference type="AlphaFoldDB" id="E8MZS2"/>
<dbReference type="GO" id="GO:0006152">
    <property type="term" value="P:purine nucleoside catabolic process"/>
    <property type="evidence" value="ECO:0007669"/>
    <property type="project" value="TreeGrafter"/>
</dbReference>
<dbReference type="GO" id="GO:0004731">
    <property type="term" value="F:purine-nucleoside phosphorylase activity"/>
    <property type="evidence" value="ECO:0007669"/>
    <property type="project" value="TreeGrafter"/>
</dbReference>
<keyword evidence="5" id="KW-0328">Glycosyltransferase</keyword>
<evidence type="ECO:0000256" key="2">
    <source>
        <dbReference type="ARBA" id="ARBA00021980"/>
    </source>
</evidence>
<dbReference type="OrthoDB" id="7945729at2"/>
<feature type="domain" description="Nucleoside phosphorylase" evidence="4">
    <location>
        <begin position="66"/>
        <end position="222"/>
    </location>
</feature>
<organism evidence="5 6">
    <name type="scientific">Anaerolinea thermophila (strain DSM 14523 / JCM 11388 / NBRC 100420 / UNI-1)</name>
    <dbReference type="NCBI Taxonomy" id="926569"/>
    <lineage>
        <taxon>Bacteria</taxon>
        <taxon>Bacillati</taxon>
        <taxon>Chloroflexota</taxon>
        <taxon>Anaerolineae</taxon>
        <taxon>Anaerolineales</taxon>
        <taxon>Anaerolineaceae</taxon>
        <taxon>Anaerolinea</taxon>
    </lineage>
</organism>
<dbReference type="InterPro" id="IPR035994">
    <property type="entry name" value="Nucleoside_phosphorylase_sf"/>
</dbReference>
<dbReference type="Proteomes" id="UP000008922">
    <property type="component" value="Chromosome"/>
</dbReference>
<dbReference type="eggNOG" id="COG2820">
    <property type="taxonomic scope" value="Bacteria"/>
</dbReference>
<dbReference type="PANTHER" id="PTHR43691">
    <property type="entry name" value="URIDINE PHOSPHORYLASE"/>
    <property type="match status" value="1"/>
</dbReference>
<dbReference type="Pfam" id="PF01048">
    <property type="entry name" value="PNP_UDP_1"/>
    <property type="match status" value="1"/>
</dbReference>
<keyword evidence="5" id="KW-0808">Transferase</keyword>
<name>E8MZS2_ANATU</name>
<dbReference type="PANTHER" id="PTHR43691:SF11">
    <property type="entry name" value="FI09636P-RELATED"/>
    <property type="match status" value="1"/>
</dbReference>
<evidence type="ECO:0000256" key="1">
    <source>
        <dbReference type="ARBA" id="ARBA00011888"/>
    </source>
</evidence>
<dbReference type="GO" id="GO:0005829">
    <property type="term" value="C:cytosol"/>
    <property type="evidence" value="ECO:0007669"/>
    <property type="project" value="TreeGrafter"/>
</dbReference>
<dbReference type="STRING" id="926569.ANT_25940"/>
<keyword evidence="6" id="KW-1185">Reference proteome</keyword>